<dbReference type="AlphaFoldDB" id="A0A0F9LVT9"/>
<reference evidence="3" key="1">
    <citation type="journal article" date="2015" name="Nature">
        <title>Complex archaea that bridge the gap between prokaryotes and eukaryotes.</title>
        <authorList>
            <person name="Spang A."/>
            <person name="Saw J.H."/>
            <person name="Jorgensen S.L."/>
            <person name="Zaremba-Niedzwiedzka K."/>
            <person name="Martijn J."/>
            <person name="Lind A.E."/>
            <person name="van Eijk R."/>
            <person name="Schleper C."/>
            <person name="Guy L."/>
            <person name="Ettema T.J."/>
        </authorList>
    </citation>
    <scope>NUCLEOTIDE SEQUENCE</scope>
</reference>
<name>A0A0F9LVT9_9ZZZZ</name>
<evidence type="ECO:0000259" key="2">
    <source>
        <dbReference type="Pfam" id="PF00534"/>
    </source>
</evidence>
<gene>
    <name evidence="3" type="ORF">LCGC14_1460630</name>
</gene>
<dbReference type="Gene3D" id="3.40.50.2000">
    <property type="entry name" value="Glycogen Phosphorylase B"/>
    <property type="match status" value="2"/>
</dbReference>
<dbReference type="SUPFAM" id="SSF53756">
    <property type="entry name" value="UDP-Glycosyltransferase/glycogen phosphorylase"/>
    <property type="match status" value="1"/>
</dbReference>
<keyword evidence="1" id="KW-0808">Transferase</keyword>
<dbReference type="GO" id="GO:0016757">
    <property type="term" value="F:glycosyltransferase activity"/>
    <property type="evidence" value="ECO:0007669"/>
    <property type="project" value="InterPro"/>
</dbReference>
<sequence length="323" mass="37221">MTIRVFIQTGVFQGGPAVFRSRLIKSFKKIDDIKVVKNVNEKFDIELAFIRQVYEHDKPYILRADGCYYEENRKNLNKNIKEAMKKARYIIFQSESSFKLCDHVLGIEEKMKERGIGHSIIHNGIDLEYIKKIKPAKDVAPGSFITCAGWRPNKRPNSTIEGFIRADTGRYLYIIGEEGFSKGQKISKNYWEQRSKYIKVLGKRKNKEIISIMKTCSYQLHLCHIDSCPNAVIEGLSCGLNVLYTNLGGTYELVKENGVVLNVDKPWKTKYMKSTNLDNISPDIVAEGIHKLLKMKERSKRKDLDIDEVAKEYANVIKKVWNV</sequence>
<feature type="domain" description="Glycosyl transferase family 1" evidence="2">
    <location>
        <begin position="167"/>
        <end position="296"/>
    </location>
</feature>
<dbReference type="Pfam" id="PF00534">
    <property type="entry name" value="Glycos_transf_1"/>
    <property type="match status" value="1"/>
</dbReference>
<dbReference type="GO" id="GO:0009103">
    <property type="term" value="P:lipopolysaccharide biosynthetic process"/>
    <property type="evidence" value="ECO:0007669"/>
    <property type="project" value="TreeGrafter"/>
</dbReference>
<accession>A0A0F9LVT9</accession>
<proteinExistence type="predicted"/>
<dbReference type="EMBL" id="LAZR01010163">
    <property type="protein sequence ID" value="KKM68460.1"/>
    <property type="molecule type" value="Genomic_DNA"/>
</dbReference>
<protein>
    <recommendedName>
        <fullName evidence="2">Glycosyl transferase family 1 domain-containing protein</fullName>
    </recommendedName>
</protein>
<dbReference type="PANTHER" id="PTHR46401:SF2">
    <property type="entry name" value="GLYCOSYLTRANSFERASE WBBK-RELATED"/>
    <property type="match status" value="1"/>
</dbReference>
<dbReference type="PANTHER" id="PTHR46401">
    <property type="entry name" value="GLYCOSYLTRANSFERASE WBBK-RELATED"/>
    <property type="match status" value="1"/>
</dbReference>
<dbReference type="InterPro" id="IPR001296">
    <property type="entry name" value="Glyco_trans_1"/>
</dbReference>
<evidence type="ECO:0000313" key="3">
    <source>
        <dbReference type="EMBL" id="KKM68460.1"/>
    </source>
</evidence>
<comment type="caution">
    <text evidence="3">The sequence shown here is derived from an EMBL/GenBank/DDBJ whole genome shotgun (WGS) entry which is preliminary data.</text>
</comment>
<evidence type="ECO:0000256" key="1">
    <source>
        <dbReference type="ARBA" id="ARBA00022679"/>
    </source>
</evidence>
<organism evidence="3">
    <name type="scientific">marine sediment metagenome</name>
    <dbReference type="NCBI Taxonomy" id="412755"/>
    <lineage>
        <taxon>unclassified sequences</taxon>
        <taxon>metagenomes</taxon>
        <taxon>ecological metagenomes</taxon>
    </lineage>
</organism>